<evidence type="ECO:0000313" key="3">
    <source>
        <dbReference type="Proteomes" id="UP001472866"/>
    </source>
</evidence>
<keyword evidence="1" id="KW-0472">Membrane</keyword>
<feature type="transmembrane region" description="Helical" evidence="1">
    <location>
        <begin position="370"/>
        <end position="393"/>
    </location>
</feature>
<protein>
    <submittedName>
        <fullName evidence="2">Uncharacterized protein</fullName>
    </submittedName>
</protein>
<keyword evidence="3" id="KW-1185">Reference proteome</keyword>
<organism evidence="2 3">
    <name type="scientific">Chloropicon roscoffensis</name>
    <dbReference type="NCBI Taxonomy" id="1461544"/>
    <lineage>
        <taxon>Eukaryota</taxon>
        <taxon>Viridiplantae</taxon>
        <taxon>Chlorophyta</taxon>
        <taxon>Chloropicophyceae</taxon>
        <taxon>Chloropicales</taxon>
        <taxon>Chloropicaceae</taxon>
        <taxon>Chloropicon</taxon>
    </lineage>
</organism>
<evidence type="ECO:0000256" key="1">
    <source>
        <dbReference type="SAM" id="Phobius"/>
    </source>
</evidence>
<reference evidence="2 3" key="1">
    <citation type="submission" date="2024-03" db="EMBL/GenBank/DDBJ databases">
        <title>Complete genome sequence of the green alga Chloropicon roscoffensis RCC1871.</title>
        <authorList>
            <person name="Lemieux C."/>
            <person name="Pombert J.-F."/>
            <person name="Otis C."/>
            <person name="Turmel M."/>
        </authorList>
    </citation>
    <scope>NUCLEOTIDE SEQUENCE [LARGE SCALE GENOMIC DNA]</scope>
    <source>
        <strain evidence="2 3">RCC1871</strain>
    </source>
</reference>
<name>A0AAX4P9H6_9CHLO</name>
<dbReference type="EMBL" id="CP151505">
    <property type="protein sequence ID" value="WZN62225.1"/>
    <property type="molecule type" value="Genomic_DNA"/>
</dbReference>
<gene>
    <name evidence="2" type="ORF">HKI87_05g37610</name>
</gene>
<accession>A0AAX4P9H6</accession>
<keyword evidence="1" id="KW-0812">Transmembrane</keyword>
<keyword evidence="1" id="KW-1133">Transmembrane helix</keyword>
<evidence type="ECO:0000313" key="2">
    <source>
        <dbReference type="EMBL" id="WZN62225.1"/>
    </source>
</evidence>
<dbReference type="Proteomes" id="UP001472866">
    <property type="component" value="Chromosome 05"/>
</dbReference>
<proteinExistence type="predicted"/>
<sequence>MGISHVLPVLPQRVLTTDRQNRFLLQRVGGAPQQQTIVVHSVAPQVAMGQPVSCPAQPAGGMTALSIVSAPATRRRQAHISCCGHTTIWTLLGVSIALLGVGIGLSVGFGEDVRKDRVAAYNVYVDKWRAYIAEQKYSEPEFRVTSQLYCANDTGGYQKRGDEKVMLLGLDTRNTDKLEDGRKDGAKPLEPQHKWTDYQIWKDVKQNFEGTGCYLRDEYEYRVPGTGTGFAKLDEISTSFSETRVDGQDQDPHKCEKKSGVFFSGMCYYPMAIRETCLKVKMTSNAANGQPEFEIDYEVPEVEAPGTSNGCYYSRNTKSFRPHHFVNEPVWGLTRDYKVEYYVRYSEDAWLGYMRATENTGYFGMDSEPLLILGIVLALVGAAGLGVFTLLFVRTMRKLSAYRRLSVEETNALRSSCFVTVW</sequence>
<dbReference type="AlphaFoldDB" id="A0AAX4P9H6"/>